<dbReference type="STRING" id="667725.A0A0L0FH78"/>
<keyword evidence="1" id="KW-0808">Transferase</keyword>
<name>A0A0L0FH78_9EUKA</name>
<dbReference type="GO" id="GO:0003968">
    <property type="term" value="F:RNA-directed RNA polymerase activity"/>
    <property type="evidence" value="ECO:0007669"/>
    <property type="project" value="UniProtKB-KW"/>
</dbReference>
<dbReference type="RefSeq" id="XP_014150024.1">
    <property type="nucleotide sequence ID" value="XM_014294549.1"/>
</dbReference>
<gene>
    <name evidence="3" type="ORF">SARC_11366</name>
</gene>
<comment type="catalytic activity">
    <reaction evidence="1">
        <text>RNA(n) + a ribonucleoside 5'-triphosphate = RNA(n+1) + diphosphate</text>
        <dbReference type="Rhea" id="RHEA:21248"/>
        <dbReference type="Rhea" id="RHEA-COMP:14527"/>
        <dbReference type="Rhea" id="RHEA-COMP:17342"/>
        <dbReference type="ChEBI" id="CHEBI:33019"/>
        <dbReference type="ChEBI" id="CHEBI:61557"/>
        <dbReference type="ChEBI" id="CHEBI:140395"/>
        <dbReference type="EC" id="2.7.7.48"/>
    </reaction>
</comment>
<evidence type="ECO:0000313" key="3">
    <source>
        <dbReference type="EMBL" id="KNC76122.1"/>
    </source>
</evidence>
<feature type="non-terminal residue" evidence="3">
    <location>
        <position position="67"/>
    </location>
</feature>
<dbReference type="PANTHER" id="PTHR23079">
    <property type="entry name" value="RNA-DEPENDENT RNA POLYMERASE"/>
    <property type="match status" value="1"/>
</dbReference>
<dbReference type="PANTHER" id="PTHR23079:SF55">
    <property type="entry name" value="RNA-DIRECTED RNA POLYMERASE"/>
    <property type="match status" value="1"/>
</dbReference>
<reference evidence="3 4" key="1">
    <citation type="submission" date="2011-02" db="EMBL/GenBank/DDBJ databases">
        <title>The Genome Sequence of Sphaeroforma arctica JP610.</title>
        <authorList>
            <consortium name="The Broad Institute Genome Sequencing Platform"/>
            <person name="Russ C."/>
            <person name="Cuomo C."/>
            <person name="Young S.K."/>
            <person name="Zeng Q."/>
            <person name="Gargeya S."/>
            <person name="Alvarado L."/>
            <person name="Berlin A."/>
            <person name="Chapman S.B."/>
            <person name="Chen Z."/>
            <person name="Freedman E."/>
            <person name="Gellesch M."/>
            <person name="Goldberg J."/>
            <person name="Griggs A."/>
            <person name="Gujja S."/>
            <person name="Heilman E."/>
            <person name="Heiman D."/>
            <person name="Howarth C."/>
            <person name="Mehta T."/>
            <person name="Neiman D."/>
            <person name="Pearson M."/>
            <person name="Roberts A."/>
            <person name="Saif S."/>
            <person name="Shea T."/>
            <person name="Shenoy N."/>
            <person name="Sisk P."/>
            <person name="Stolte C."/>
            <person name="Sykes S."/>
            <person name="White J."/>
            <person name="Yandava C."/>
            <person name="Burger G."/>
            <person name="Gray M.W."/>
            <person name="Holland P.W.H."/>
            <person name="King N."/>
            <person name="Lang F.B.F."/>
            <person name="Roger A.J."/>
            <person name="Ruiz-Trillo I."/>
            <person name="Haas B."/>
            <person name="Nusbaum C."/>
            <person name="Birren B."/>
        </authorList>
    </citation>
    <scope>NUCLEOTIDE SEQUENCE [LARGE SCALE GENOMIC DNA]</scope>
    <source>
        <strain evidence="3 4">JP610</strain>
    </source>
</reference>
<evidence type="ECO:0000256" key="1">
    <source>
        <dbReference type="RuleBase" id="RU363098"/>
    </source>
</evidence>
<dbReference type="GeneID" id="25911870"/>
<dbReference type="AlphaFoldDB" id="A0A0L0FH78"/>
<keyword evidence="1" id="KW-0696">RNA-directed RNA polymerase</keyword>
<evidence type="ECO:0000313" key="4">
    <source>
        <dbReference type="Proteomes" id="UP000054560"/>
    </source>
</evidence>
<feature type="domain" description="RDRP core" evidence="2">
    <location>
        <begin position="1"/>
        <end position="67"/>
    </location>
</feature>
<dbReference type="Pfam" id="PF05183">
    <property type="entry name" value="RdRP"/>
    <property type="match status" value="1"/>
</dbReference>
<dbReference type="InterPro" id="IPR057596">
    <property type="entry name" value="RDRP_core"/>
</dbReference>
<proteinExistence type="inferred from homology"/>
<dbReference type="InterPro" id="IPR007855">
    <property type="entry name" value="RDRP"/>
</dbReference>
<sequence length="67" mass="6999">MGDLSSIRIPGKFAARLGQGLSSSTATVDVPKHQQVNIDDITANGFCFSDGVGLISPELAMKVADHL</sequence>
<evidence type="ECO:0000259" key="2">
    <source>
        <dbReference type="Pfam" id="PF05183"/>
    </source>
</evidence>
<dbReference type="GO" id="GO:0031380">
    <property type="term" value="C:nuclear RNA-directed RNA polymerase complex"/>
    <property type="evidence" value="ECO:0007669"/>
    <property type="project" value="TreeGrafter"/>
</dbReference>
<dbReference type="Proteomes" id="UP000054560">
    <property type="component" value="Unassembled WGS sequence"/>
</dbReference>
<dbReference type="GO" id="GO:0030422">
    <property type="term" value="P:siRNA processing"/>
    <property type="evidence" value="ECO:0007669"/>
    <property type="project" value="TreeGrafter"/>
</dbReference>
<comment type="similarity">
    <text evidence="1">Belongs to the RdRP family.</text>
</comment>
<dbReference type="EMBL" id="KQ243246">
    <property type="protein sequence ID" value="KNC76122.1"/>
    <property type="molecule type" value="Genomic_DNA"/>
</dbReference>
<dbReference type="OrthoDB" id="6513042at2759"/>
<protein>
    <recommendedName>
        <fullName evidence="1">RNA-dependent RNA polymerase</fullName>
        <ecNumber evidence="1">2.7.7.48</ecNumber>
    </recommendedName>
</protein>
<accession>A0A0L0FH78</accession>
<keyword evidence="4" id="KW-1185">Reference proteome</keyword>
<keyword evidence="1" id="KW-0694">RNA-binding</keyword>
<keyword evidence="1" id="KW-0548">Nucleotidyltransferase</keyword>
<dbReference type="GO" id="GO:0003723">
    <property type="term" value="F:RNA binding"/>
    <property type="evidence" value="ECO:0007669"/>
    <property type="project" value="UniProtKB-KW"/>
</dbReference>
<dbReference type="EC" id="2.7.7.48" evidence="1"/>
<organism evidence="3 4">
    <name type="scientific">Sphaeroforma arctica JP610</name>
    <dbReference type="NCBI Taxonomy" id="667725"/>
    <lineage>
        <taxon>Eukaryota</taxon>
        <taxon>Ichthyosporea</taxon>
        <taxon>Ichthyophonida</taxon>
        <taxon>Sphaeroforma</taxon>
    </lineage>
</organism>